<feature type="compositionally biased region" description="Low complexity" evidence="2">
    <location>
        <begin position="981"/>
        <end position="991"/>
    </location>
</feature>
<protein>
    <submittedName>
        <fullName evidence="5">Protein lethal(3)malignant blood neoplasm 1</fullName>
    </submittedName>
</protein>
<feature type="compositionally biased region" description="Polar residues" evidence="2">
    <location>
        <begin position="917"/>
        <end position="939"/>
    </location>
</feature>
<dbReference type="GO" id="GO:0042302">
    <property type="term" value="F:structural constituent of cuticle"/>
    <property type="evidence" value="ECO:0007669"/>
    <property type="project" value="UniProtKB-UniRule"/>
</dbReference>
<dbReference type="OrthoDB" id="6362401at2759"/>
<name>A0A6P8WZG9_DROAB</name>
<evidence type="ECO:0000256" key="2">
    <source>
        <dbReference type="SAM" id="MobiDB-lite"/>
    </source>
</evidence>
<dbReference type="AlphaFoldDB" id="A0A6P8WZG9"/>
<sequence>MKQTFLASCCILLAVLCGNSLSATVRPYKFGFTIEEQQHRAEQRDELGIVMGEFGFITADGRYHVTVYATDENGKFRIISMKSFPYVAPPGKPSTTVATTTRAPPPKHNFAVAACSGCFLTNNAPAAAAPSSPAQPAQRPAQHHKTEIRPLSLPLAPETITDPSKLPLVYQKQAFKLAQLAVSQITEKMNALLQGQAQGGQTQSAVPKTPASQASLPSVSLTKAPVLAVGLPQGPPKGQTPVSQATQAQTSASQAPKTPVGQAQVTSTVKPQVTSTAKPQAISTSTVQSQVLPASQPSVTSTYLAPKIPTEQATVTPASPPLVTAAGQAQVSLADQTSSLPLGLLAPAPTRGPVRITSTGEVQGLLPDKPLVVSQAADQTYVDRGVNVALPFQQSIAHSIDAALAESQTHKQIAPSPHKQPQVQPQQHTQQQQEHTTPTQNKLKPGSATPPPLHIQLNPSTFPTNTISKPKEVQKVTIDLSKTQRITPAPTGPKDLQSHSFGTPVNQGIQQQAQIKPSTFDIQQPPKEPKEPKPAYQPLNTHLNPSTFQTHQPPKVVEKVSIDLAQAPKIPAATTGPKDLQSHAFGTPVKVASVSPKPSQQLQPNVQPQQPVYQPLNTQLNPSSFPILQPPKAVQKVSIDLAQAPKVTPATTGPKDLQSHAFGTPTFGVKQQDNQKVSQISAGVTTKPPSSQATYQKPNNSPTVQKPSLNLNVLSAPLVSNNREQLNKQILGTPTKPKQTSQQSTHTLLSQLAASKPLTKDNVEKAMKQVVLPLTNKIKQSAQSQHKEKATPTHHATAATPSQFDAAFAAADRLNRVVVDKMQKVALPASQIIPKLVANQKHNTPPKQTAQHKLTTQKPNTLQQTVIPLPAATGNKFVAPHTYATPEHTHAASEIRPISTPAIGAVGNAAASNTGLAQPATNAQNSPANGQSPANSPSLAATATKTGTGSTGSSVKQPALAVTTTQSGSGSSPFGKQPALTSTQTGSSQTGEAGDLYKFKYLLDYNGHEETGSRNGDKEGNYFAIGEDSVLRTIEYIANEFGYQPHISWRRLDASEIANLPTENSLKHYEFKWFNKASE</sequence>
<accession>A0A6P8WZG9</accession>
<feature type="compositionally biased region" description="Polar residues" evidence="2">
    <location>
        <begin position="669"/>
        <end position="708"/>
    </location>
</feature>
<keyword evidence="3" id="KW-0732">Signal</keyword>
<feature type="compositionally biased region" description="Low complexity" evidence="2">
    <location>
        <begin position="243"/>
        <end position="255"/>
    </location>
</feature>
<feature type="region of interest" description="Disordered" evidence="2">
    <location>
        <begin position="666"/>
        <end position="708"/>
    </location>
</feature>
<feature type="signal peptide" evidence="3">
    <location>
        <begin position="1"/>
        <end position="22"/>
    </location>
</feature>
<evidence type="ECO:0000256" key="3">
    <source>
        <dbReference type="SAM" id="SignalP"/>
    </source>
</evidence>
<feature type="compositionally biased region" description="Polar residues" evidence="2">
    <location>
        <begin position="457"/>
        <end position="468"/>
    </location>
</feature>
<evidence type="ECO:0000256" key="1">
    <source>
        <dbReference type="PROSITE-ProRule" id="PRU00497"/>
    </source>
</evidence>
<proteinExistence type="predicted"/>
<dbReference type="RefSeq" id="XP_034106914.1">
    <property type="nucleotide sequence ID" value="XM_034251023.2"/>
</dbReference>
<feature type="chain" id="PRO_5028154597" evidence="3">
    <location>
        <begin position="23"/>
        <end position="1079"/>
    </location>
</feature>
<feature type="region of interest" description="Disordered" evidence="2">
    <location>
        <begin position="228"/>
        <end position="267"/>
    </location>
</feature>
<feature type="compositionally biased region" description="Low complexity" evidence="2">
    <location>
        <begin position="940"/>
        <end position="954"/>
    </location>
</feature>
<dbReference type="Proteomes" id="UP000515160">
    <property type="component" value="Chromosome 3"/>
</dbReference>
<dbReference type="Pfam" id="PF00379">
    <property type="entry name" value="Chitin_bind_4"/>
    <property type="match status" value="2"/>
</dbReference>
<dbReference type="InterPro" id="IPR000618">
    <property type="entry name" value="Insect_cuticle"/>
</dbReference>
<dbReference type="GeneID" id="117569741"/>
<feature type="region of interest" description="Disordered" evidence="2">
    <location>
        <begin position="780"/>
        <end position="799"/>
    </location>
</feature>
<evidence type="ECO:0000313" key="5">
    <source>
        <dbReference type="RefSeq" id="XP_034106914.1"/>
    </source>
</evidence>
<reference evidence="5" key="1">
    <citation type="submission" date="2025-08" db="UniProtKB">
        <authorList>
            <consortium name="RefSeq"/>
        </authorList>
    </citation>
    <scope>IDENTIFICATION</scope>
    <source>
        <strain evidence="5">15112-1751.03</strain>
        <tissue evidence="5">Whole Adult</tissue>
    </source>
</reference>
<organism evidence="4 5">
    <name type="scientific">Drosophila albomicans</name>
    <name type="common">Fruit fly</name>
    <dbReference type="NCBI Taxonomy" id="7291"/>
    <lineage>
        <taxon>Eukaryota</taxon>
        <taxon>Metazoa</taxon>
        <taxon>Ecdysozoa</taxon>
        <taxon>Arthropoda</taxon>
        <taxon>Hexapoda</taxon>
        <taxon>Insecta</taxon>
        <taxon>Pterygota</taxon>
        <taxon>Neoptera</taxon>
        <taxon>Endopterygota</taxon>
        <taxon>Diptera</taxon>
        <taxon>Brachycera</taxon>
        <taxon>Muscomorpha</taxon>
        <taxon>Ephydroidea</taxon>
        <taxon>Drosophilidae</taxon>
        <taxon>Drosophila</taxon>
    </lineage>
</organism>
<dbReference type="PROSITE" id="PS51155">
    <property type="entry name" value="CHIT_BIND_RR_2"/>
    <property type="match status" value="2"/>
</dbReference>
<evidence type="ECO:0000313" key="4">
    <source>
        <dbReference type="Proteomes" id="UP000515160"/>
    </source>
</evidence>
<feature type="region of interest" description="Disordered" evidence="2">
    <location>
        <begin position="406"/>
        <end position="470"/>
    </location>
</feature>
<feature type="region of interest" description="Disordered" evidence="2">
    <location>
        <begin position="126"/>
        <end position="156"/>
    </location>
</feature>
<feature type="compositionally biased region" description="Low complexity" evidence="2">
    <location>
        <begin position="417"/>
        <end position="440"/>
    </location>
</feature>
<feature type="compositionally biased region" description="Low complexity" evidence="2">
    <location>
        <begin position="126"/>
        <end position="140"/>
    </location>
</feature>
<keyword evidence="4" id="KW-1185">Reference proteome</keyword>
<keyword evidence="1" id="KW-0193">Cuticle</keyword>
<feature type="compositionally biased region" description="Polar residues" evidence="2">
    <location>
        <begin position="962"/>
        <end position="974"/>
    </location>
</feature>
<feature type="region of interest" description="Disordered" evidence="2">
    <location>
        <begin position="917"/>
        <end position="991"/>
    </location>
</feature>
<gene>
    <name evidence="5" type="primary">LOC117569741</name>
</gene>